<reference evidence="1" key="1">
    <citation type="submission" date="2022-09" db="EMBL/GenBank/DDBJ databases">
        <title>Actin cytoskeleton and complex cell architecture in an #Asgard archaeon.</title>
        <authorList>
            <person name="Ponce Toledo R.I."/>
            <person name="Schleper C."/>
            <person name="Rodrigues Oliveira T."/>
            <person name="Wollweber F."/>
            <person name="Xu J."/>
            <person name="Rittmann S."/>
            <person name="Klingl A."/>
            <person name="Pilhofer M."/>
        </authorList>
    </citation>
    <scope>NUCLEOTIDE SEQUENCE</scope>
    <source>
        <strain evidence="1">B-35</strain>
    </source>
</reference>
<organism evidence="1 2">
    <name type="scientific">Candidatus Lokiarchaeum ossiferum</name>
    <dbReference type="NCBI Taxonomy" id="2951803"/>
    <lineage>
        <taxon>Archaea</taxon>
        <taxon>Promethearchaeati</taxon>
        <taxon>Promethearchaeota</taxon>
        <taxon>Promethearchaeia</taxon>
        <taxon>Promethearchaeales</taxon>
        <taxon>Promethearchaeaceae</taxon>
        <taxon>Candidatus Lokiarchaeum</taxon>
    </lineage>
</organism>
<keyword evidence="2" id="KW-1185">Reference proteome</keyword>
<accession>A0ABY6HRU3</accession>
<evidence type="ECO:0008006" key="3">
    <source>
        <dbReference type="Google" id="ProtNLM"/>
    </source>
</evidence>
<dbReference type="InterPro" id="IPR036390">
    <property type="entry name" value="WH_DNA-bd_sf"/>
</dbReference>
<dbReference type="EMBL" id="CP104013">
    <property type="protein sequence ID" value="UYP45112.1"/>
    <property type="molecule type" value="Genomic_DNA"/>
</dbReference>
<name>A0ABY6HRU3_9ARCH</name>
<protein>
    <recommendedName>
        <fullName evidence="3">HTH arsR-type domain-containing protein</fullName>
    </recommendedName>
</protein>
<dbReference type="CDD" id="cd00090">
    <property type="entry name" value="HTH_ARSR"/>
    <property type="match status" value="1"/>
</dbReference>
<evidence type="ECO:0000313" key="1">
    <source>
        <dbReference type="EMBL" id="UYP45112.1"/>
    </source>
</evidence>
<proteinExistence type="predicted"/>
<dbReference type="InterPro" id="IPR011991">
    <property type="entry name" value="ArsR-like_HTH"/>
</dbReference>
<dbReference type="SUPFAM" id="SSF46785">
    <property type="entry name" value="Winged helix' DNA-binding domain"/>
    <property type="match status" value="1"/>
</dbReference>
<dbReference type="Proteomes" id="UP001208689">
    <property type="component" value="Chromosome"/>
</dbReference>
<sequence>MPNLLYIYTKSSDYMQKDYEFFDIKSCFFLHSPDLIPYSILSFFESHGGYKSLTQIAESFQHNSEIDNGSNSVYLQKIKQDIVKDGSILTFCQMLVDLHGINNPLIIDLSDCPSEISPFLYYMLLNSKNSGITAIVWNRTITKPQKIPLFILEPAAKSFARLIALGYQTIPAIQCAYVSRKIQTGQSWKHKEKISQPTVSKYLSILKKRGVITSHFEKKKKIFTIAPEFSHLF</sequence>
<gene>
    <name evidence="1" type="ORF">NEF87_001397</name>
</gene>
<evidence type="ECO:0000313" key="2">
    <source>
        <dbReference type="Proteomes" id="UP001208689"/>
    </source>
</evidence>